<feature type="region of interest" description="Disordered" evidence="1">
    <location>
        <begin position="1"/>
        <end position="76"/>
    </location>
</feature>
<reference evidence="2 3" key="1">
    <citation type="submission" date="2023-05" db="EMBL/GenBank/DDBJ databases">
        <title>Xanthomonas rydalmerenesis sp. nov., a novel Xanthomonas species isolated from Fragaria x ananassa.</title>
        <authorList>
            <person name="McKnight D.J.E."/>
            <person name="Wong-Bajracharya J."/>
            <person name="Okoh E.B."/>
            <person name="Snijders F."/>
            <person name="Lidbetter F."/>
            <person name="Webster J."/>
            <person name="Djordjevic S.P."/>
            <person name="Bogema D.R."/>
            <person name="Chapman T.A."/>
        </authorList>
    </citation>
    <scope>NUCLEOTIDE SEQUENCE [LARGE SCALE GENOMIC DNA]</scope>
    <source>
        <strain evidence="2 3">DAR34883</strain>
    </source>
</reference>
<keyword evidence="3" id="KW-1185">Reference proteome</keyword>
<evidence type="ECO:0000313" key="3">
    <source>
        <dbReference type="Proteomes" id="UP001302020"/>
    </source>
</evidence>
<sequence length="76" mass="7642">MCGKTPKTPKVVERDPVAEQAAAATKAANDSNTEAAALKKRRNRSSLITGAGETASGSFMPTAQAQAKPTLLGGGG</sequence>
<proteinExistence type="predicted"/>
<accession>A0ABZ0JLL2</accession>
<protein>
    <submittedName>
        <fullName evidence="2">Uncharacterized protein</fullName>
    </submittedName>
</protein>
<dbReference type="RefSeq" id="WP_317844060.1">
    <property type="nucleotide sequence ID" value="NZ_CP126170.1"/>
</dbReference>
<evidence type="ECO:0000256" key="1">
    <source>
        <dbReference type="SAM" id="MobiDB-lite"/>
    </source>
</evidence>
<dbReference type="EMBL" id="CP126172">
    <property type="protein sequence ID" value="WOS40692.1"/>
    <property type="molecule type" value="Genomic_DNA"/>
</dbReference>
<name>A0ABZ0JLL2_9XANT</name>
<gene>
    <name evidence="2" type="ORF">QN243_20240</name>
</gene>
<dbReference type="Proteomes" id="UP001302020">
    <property type="component" value="Chromosome"/>
</dbReference>
<feature type="compositionally biased region" description="Polar residues" evidence="1">
    <location>
        <begin position="55"/>
        <end position="67"/>
    </location>
</feature>
<feature type="compositionally biased region" description="Low complexity" evidence="1">
    <location>
        <begin position="18"/>
        <end position="28"/>
    </location>
</feature>
<organism evidence="2 3">
    <name type="scientific">Xanthomonas rydalmerensis</name>
    <dbReference type="NCBI Taxonomy" id="3046274"/>
    <lineage>
        <taxon>Bacteria</taxon>
        <taxon>Pseudomonadati</taxon>
        <taxon>Pseudomonadota</taxon>
        <taxon>Gammaproteobacteria</taxon>
        <taxon>Lysobacterales</taxon>
        <taxon>Lysobacteraceae</taxon>
        <taxon>Xanthomonas</taxon>
    </lineage>
</organism>
<evidence type="ECO:0000313" key="2">
    <source>
        <dbReference type="EMBL" id="WOS40692.1"/>
    </source>
</evidence>